<dbReference type="AlphaFoldDB" id="A0AAD7JX42"/>
<dbReference type="GO" id="GO:0016627">
    <property type="term" value="F:oxidoreductase activity, acting on the CH-CH group of donors"/>
    <property type="evidence" value="ECO:0007669"/>
    <property type="project" value="InterPro"/>
</dbReference>
<accession>A0AAD7JX42</accession>
<keyword evidence="2" id="KW-1185">Reference proteome</keyword>
<organism evidence="1 2">
    <name type="scientific">Mycena maculata</name>
    <dbReference type="NCBI Taxonomy" id="230809"/>
    <lineage>
        <taxon>Eukaryota</taxon>
        <taxon>Fungi</taxon>
        <taxon>Dikarya</taxon>
        <taxon>Basidiomycota</taxon>
        <taxon>Agaricomycotina</taxon>
        <taxon>Agaricomycetes</taxon>
        <taxon>Agaricomycetidae</taxon>
        <taxon>Agaricales</taxon>
        <taxon>Marasmiineae</taxon>
        <taxon>Mycenaceae</taxon>
        <taxon>Mycena</taxon>
    </lineage>
</organism>
<dbReference type="InterPro" id="IPR009100">
    <property type="entry name" value="AcylCoA_DH/oxidase_NM_dom_sf"/>
</dbReference>
<sequence>MSATPYEVRWVPGNRWTRRLTLDDIVNLSPKFWDMHIDPIICTDGTATTLLTIQYNLVAGTLGAFVSGREDIRILVDDIINFRIIMGHGLDVSNMETPATLLVDGRFELHTPHQEAAKFMPPTTPVLGRPCFAVVFAQLIVAGCPRGIRPFVVCLNDGFKMSPGISARGSSAPINHCLTTFHHVTLPSSALLGQIDVSVPPRLHFLLSIWRVAVGTLALSSVAIPAYQYSIRRVVRGHDSGSALVLRVFHQEAIKLFADDQLSPFIRHGIATAFKVVRDLLSSCSALSERCGAQGLFSFTNYCTSRIAIAEGDVVVLCIRLATELLPEKYSMPPSRNTHSLLALHENGLLQKYKSIIVDSGHRSAKFAAYGLPHCEDIVRVIGYQMAYDAVVAAQVPQSLIDLFRNLGWYVEHQLLSSEALEDLEDSSIERSLPHVAKWVADLDVGSYVSAPMVSDTAWADFLSRLQKFEGKVTAKKIVVS</sequence>
<dbReference type="EMBL" id="JARJLG010000017">
    <property type="protein sequence ID" value="KAJ7773720.1"/>
    <property type="molecule type" value="Genomic_DNA"/>
</dbReference>
<proteinExistence type="predicted"/>
<evidence type="ECO:0008006" key="3">
    <source>
        <dbReference type="Google" id="ProtNLM"/>
    </source>
</evidence>
<evidence type="ECO:0000313" key="2">
    <source>
        <dbReference type="Proteomes" id="UP001215280"/>
    </source>
</evidence>
<dbReference type="InterPro" id="IPR046373">
    <property type="entry name" value="Acyl-CoA_Oxase/DH_mid-dom_sf"/>
</dbReference>
<dbReference type="Proteomes" id="UP001215280">
    <property type="component" value="Unassembled WGS sequence"/>
</dbReference>
<name>A0AAD7JX42_9AGAR</name>
<dbReference type="SUPFAM" id="SSF56645">
    <property type="entry name" value="Acyl-CoA dehydrogenase NM domain-like"/>
    <property type="match status" value="1"/>
</dbReference>
<reference evidence="1" key="1">
    <citation type="submission" date="2023-03" db="EMBL/GenBank/DDBJ databases">
        <title>Massive genome expansion in bonnet fungi (Mycena s.s.) driven by repeated elements and novel gene families across ecological guilds.</title>
        <authorList>
            <consortium name="Lawrence Berkeley National Laboratory"/>
            <person name="Harder C.B."/>
            <person name="Miyauchi S."/>
            <person name="Viragh M."/>
            <person name="Kuo A."/>
            <person name="Thoen E."/>
            <person name="Andreopoulos B."/>
            <person name="Lu D."/>
            <person name="Skrede I."/>
            <person name="Drula E."/>
            <person name="Henrissat B."/>
            <person name="Morin E."/>
            <person name="Kohler A."/>
            <person name="Barry K."/>
            <person name="LaButti K."/>
            <person name="Morin E."/>
            <person name="Salamov A."/>
            <person name="Lipzen A."/>
            <person name="Mereny Z."/>
            <person name="Hegedus B."/>
            <person name="Baldrian P."/>
            <person name="Stursova M."/>
            <person name="Weitz H."/>
            <person name="Taylor A."/>
            <person name="Grigoriev I.V."/>
            <person name="Nagy L.G."/>
            <person name="Martin F."/>
            <person name="Kauserud H."/>
        </authorList>
    </citation>
    <scope>NUCLEOTIDE SEQUENCE</scope>
    <source>
        <strain evidence="1">CBHHK188m</strain>
    </source>
</reference>
<evidence type="ECO:0000313" key="1">
    <source>
        <dbReference type="EMBL" id="KAJ7773720.1"/>
    </source>
</evidence>
<gene>
    <name evidence="1" type="ORF">DFH07DRAFT_901873</name>
</gene>
<dbReference type="Gene3D" id="2.40.110.10">
    <property type="entry name" value="Butyryl-CoA Dehydrogenase, subunit A, domain 2"/>
    <property type="match status" value="1"/>
</dbReference>
<protein>
    <recommendedName>
        <fullName evidence="3">Acyl-CoA oxidase C-terminal domain-containing protein</fullName>
    </recommendedName>
</protein>
<comment type="caution">
    <text evidence="1">The sequence shown here is derived from an EMBL/GenBank/DDBJ whole genome shotgun (WGS) entry which is preliminary data.</text>
</comment>